<organism evidence="1 2">
    <name type="scientific">Blepharisma stoltei</name>
    <dbReference type="NCBI Taxonomy" id="1481888"/>
    <lineage>
        <taxon>Eukaryota</taxon>
        <taxon>Sar</taxon>
        <taxon>Alveolata</taxon>
        <taxon>Ciliophora</taxon>
        <taxon>Postciliodesmatophora</taxon>
        <taxon>Heterotrichea</taxon>
        <taxon>Heterotrichida</taxon>
        <taxon>Blepharismidae</taxon>
        <taxon>Blepharisma</taxon>
    </lineage>
</organism>
<gene>
    <name evidence="1" type="ORF">BSTOLATCC_MIC31570</name>
</gene>
<proteinExistence type="predicted"/>
<evidence type="ECO:0000313" key="2">
    <source>
        <dbReference type="Proteomes" id="UP001162131"/>
    </source>
</evidence>
<keyword evidence="2" id="KW-1185">Reference proteome</keyword>
<protein>
    <recommendedName>
        <fullName evidence="3">Maturase K</fullName>
    </recommendedName>
</protein>
<accession>A0AAU9JAF4</accession>
<dbReference type="EMBL" id="CAJZBQ010000032">
    <property type="protein sequence ID" value="CAG9322437.1"/>
    <property type="molecule type" value="Genomic_DNA"/>
</dbReference>
<dbReference type="AlphaFoldDB" id="A0AAU9JAF4"/>
<evidence type="ECO:0000313" key="1">
    <source>
        <dbReference type="EMBL" id="CAG9322437.1"/>
    </source>
</evidence>
<comment type="caution">
    <text evidence="1">The sequence shown here is derived from an EMBL/GenBank/DDBJ whole genome shotgun (WGS) entry which is preliminary data.</text>
</comment>
<dbReference type="Proteomes" id="UP001162131">
    <property type="component" value="Unassembled WGS sequence"/>
</dbReference>
<evidence type="ECO:0008006" key="3">
    <source>
        <dbReference type="Google" id="ProtNLM"/>
    </source>
</evidence>
<sequence length="105" mass="12496">MKTEKNLNQRKRLAYALIREEKPSGNLKHYFLHLFPLSSISNPHIGMFYCHIGFFLRLRKTEFSFDSLSSRLRPQIKYSWLNLLTKNHNLSVNFFNNNNSTAVKY</sequence>
<name>A0AAU9JAF4_9CILI</name>
<reference evidence="1" key="1">
    <citation type="submission" date="2021-09" db="EMBL/GenBank/DDBJ databases">
        <authorList>
            <consortium name="AG Swart"/>
            <person name="Singh M."/>
            <person name="Singh A."/>
            <person name="Seah K."/>
            <person name="Emmerich C."/>
        </authorList>
    </citation>
    <scope>NUCLEOTIDE SEQUENCE</scope>
    <source>
        <strain evidence="1">ATCC30299</strain>
    </source>
</reference>